<proteinExistence type="predicted"/>
<dbReference type="PROSITE" id="PS50198">
    <property type="entry name" value="PPIC_PPIASE_2"/>
    <property type="match status" value="1"/>
</dbReference>
<feature type="region of interest" description="Disordered" evidence="6">
    <location>
        <begin position="308"/>
        <end position="363"/>
    </location>
</feature>
<feature type="region of interest" description="Disordered" evidence="6">
    <location>
        <begin position="1150"/>
        <end position="1178"/>
    </location>
</feature>
<feature type="domain" description="WW" evidence="7">
    <location>
        <begin position="5"/>
        <end position="39"/>
    </location>
</feature>
<comment type="catalytic activity">
    <reaction evidence="1">
        <text>[protein]-peptidylproline (omega=180) = [protein]-peptidylproline (omega=0)</text>
        <dbReference type="Rhea" id="RHEA:16237"/>
        <dbReference type="Rhea" id="RHEA-COMP:10747"/>
        <dbReference type="Rhea" id="RHEA-COMP:10748"/>
        <dbReference type="ChEBI" id="CHEBI:83833"/>
        <dbReference type="ChEBI" id="CHEBI:83834"/>
        <dbReference type="EC" id="5.2.1.8"/>
    </reaction>
</comment>
<feature type="compositionally biased region" description="Acidic residues" evidence="6">
    <location>
        <begin position="1336"/>
        <end position="1355"/>
    </location>
</feature>
<dbReference type="InterPro" id="IPR001202">
    <property type="entry name" value="WW_dom"/>
</dbReference>
<feature type="region of interest" description="Disordered" evidence="6">
    <location>
        <begin position="1008"/>
        <end position="1045"/>
    </location>
</feature>
<dbReference type="FunFam" id="3.10.50.40:FF:000010">
    <property type="entry name" value="Peptidyl-prolyl cis-trans isomerase Pin1"/>
    <property type="match status" value="1"/>
</dbReference>
<keyword evidence="3 5" id="KW-0697">Rotamase</keyword>
<accession>A0A7R9BP97</accession>
<dbReference type="GO" id="GO:0005829">
    <property type="term" value="C:cytosol"/>
    <property type="evidence" value="ECO:0007669"/>
    <property type="project" value="TreeGrafter"/>
</dbReference>
<dbReference type="InterPro" id="IPR000297">
    <property type="entry name" value="PPIase_PpiC"/>
</dbReference>
<dbReference type="SUPFAM" id="SSF51045">
    <property type="entry name" value="WW domain"/>
    <property type="match status" value="1"/>
</dbReference>
<feature type="compositionally biased region" description="Basic and acidic residues" evidence="6">
    <location>
        <begin position="594"/>
        <end position="606"/>
    </location>
</feature>
<dbReference type="GO" id="GO:0005634">
    <property type="term" value="C:nucleus"/>
    <property type="evidence" value="ECO:0007669"/>
    <property type="project" value="TreeGrafter"/>
</dbReference>
<feature type="compositionally biased region" description="Acidic residues" evidence="6">
    <location>
        <begin position="1013"/>
        <end position="1024"/>
    </location>
</feature>
<dbReference type="SMART" id="SM00456">
    <property type="entry name" value="WW"/>
    <property type="match status" value="1"/>
</dbReference>
<feature type="compositionally biased region" description="Low complexity" evidence="6">
    <location>
        <begin position="1078"/>
        <end position="1090"/>
    </location>
</feature>
<reference evidence="9" key="1">
    <citation type="submission" date="2020-11" db="EMBL/GenBank/DDBJ databases">
        <authorList>
            <person name="Tran Van P."/>
        </authorList>
    </citation>
    <scope>NUCLEOTIDE SEQUENCE</scope>
</reference>
<dbReference type="PROSITE" id="PS01096">
    <property type="entry name" value="PPIC_PPIASE_1"/>
    <property type="match status" value="1"/>
</dbReference>
<dbReference type="GO" id="GO:0003755">
    <property type="term" value="F:peptidyl-prolyl cis-trans isomerase activity"/>
    <property type="evidence" value="ECO:0007669"/>
    <property type="project" value="UniProtKB-KW"/>
</dbReference>
<organism evidence="9">
    <name type="scientific">Notodromas monacha</name>
    <dbReference type="NCBI Taxonomy" id="399045"/>
    <lineage>
        <taxon>Eukaryota</taxon>
        <taxon>Metazoa</taxon>
        <taxon>Ecdysozoa</taxon>
        <taxon>Arthropoda</taxon>
        <taxon>Crustacea</taxon>
        <taxon>Oligostraca</taxon>
        <taxon>Ostracoda</taxon>
        <taxon>Podocopa</taxon>
        <taxon>Podocopida</taxon>
        <taxon>Cypridocopina</taxon>
        <taxon>Cypridoidea</taxon>
        <taxon>Cyprididae</taxon>
        <taxon>Notodromas</taxon>
    </lineage>
</organism>
<feature type="compositionally biased region" description="Basic residues" evidence="6">
    <location>
        <begin position="1362"/>
        <end position="1380"/>
    </location>
</feature>
<feature type="region of interest" description="Disordered" evidence="6">
    <location>
        <begin position="673"/>
        <end position="711"/>
    </location>
</feature>
<dbReference type="InterPro" id="IPR036020">
    <property type="entry name" value="WW_dom_sf"/>
</dbReference>
<dbReference type="EMBL" id="CAJPEX010001128">
    <property type="protein sequence ID" value="CAG0918296.1"/>
    <property type="molecule type" value="Genomic_DNA"/>
</dbReference>
<evidence type="ECO:0000259" key="7">
    <source>
        <dbReference type="PROSITE" id="PS50020"/>
    </source>
</evidence>
<feature type="region of interest" description="Disordered" evidence="6">
    <location>
        <begin position="588"/>
        <end position="610"/>
    </location>
</feature>
<feature type="region of interest" description="Disordered" evidence="6">
    <location>
        <begin position="739"/>
        <end position="778"/>
    </location>
</feature>
<evidence type="ECO:0000256" key="3">
    <source>
        <dbReference type="ARBA" id="ARBA00023110"/>
    </source>
</evidence>
<dbReference type="GO" id="GO:0060255">
    <property type="term" value="P:regulation of macromolecule metabolic process"/>
    <property type="evidence" value="ECO:0007669"/>
    <property type="project" value="UniProtKB-ARBA"/>
</dbReference>
<feature type="region of interest" description="Disordered" evidence="6">
    <location>
        <begin position="1236"/>
        <end position="1380"/>
    </location>
</feature>
<feature type="compositionally biased region" description="Low complexity" evidence="6">
    <location>
        <begin position="1260"/>
        <end position="1302"/>
    </location>
</feature>
<dbReference type="PANTHER" id="PTHR10657:SF4">
    <property type="entry name" value="PEPTIDYL-PROLYL CIS-TRANS ISOMERASE-RELATED"/>
    <property type="match status" value="1"/>
</dbReference>
<feature type="compositionally biased region" description="Basic residues" evidence="6">
    <location>
        <begin position="1028"/>
        <end position="1042"/>
    </location>
</feature>
<dbReference type="PANTHER" id="PTHR10657">
    <property type="entry name" value="PEPTIDYL-PROLYL CIS-TRANS ISOMERASE"/>
    <property type="match status" value="1"/>
</dbReference>
<keyword evidence="4 5" id="KW-0413">Isomerase</keyword>
<dbReference type="GO" id="GO:0080090">
    <property type="term" value="P:regulation of primary metabolic process"/>
    <property type="evidence" value="ECO:0007669"/>
    <property type="project" value="UniProtKB-ARBA"/>
</dbReference>
<evidence type="ECO:0000256" key="5">
    <source>
        <dbReference type="PROSITE-ProRule" id="PRU00278"/>
    </source>
</evidence>
<feature type="region of interest" description="Disordered" evidence="6">
    <location>
        <begin position="1065"/>
        <end position="1106"/>
    </location>
</feature>
<evidence type="ECO:0000256" key="4">
    <source>
        <dbReference type="ARBA" id="ARBA00023235"/>
    </source>
</evidence>
<dbReference type="Gene3D" id="2.20.70.10">
    <property type="match status" value="1"/>
</dbReference>
<dbReference type="SUPFAM" id="SSF54534">
    <property type="entry name" value="FKBP-like"/>
    <property type="match status" value="1"/>
</dbReference>
<dbReference type="Proteomes" id="UP000678499">
    <property type="component" value="Unassembled WGS sequence"/>
</dbReference>
<evidence type="ECO:0000256" key="1">
    <source>
        <dbReference type="ARBA" id="ARBA00000971"/>
    </source>
</evidence>
<dbReference type="PROSITE" id="PS50020">
    <property type="entry name" value="WW_DOMAIN_2"/>
    <property type="match status" value="1"/>
</dbReference>
<evidence type="ECO:0000313" key="9">
    <source>
        <dbReference type="EMBL" id="CAD7278144.1"/>
    </source>
</evidence>
<dbReference type="InterPro" id="IPR051370">
    <property type="entry name" value="PPIase_Pin1"/>
</dbReference>
<dbReference type="FunFam" id="2.20.70.10:FF:000085">
    <property type="entry name" value="Peptidyl-prolyl cis-trans isomerase"/>
    <property type="match status" value="1"/>
</dbReference>
<sequence length="1380" mass="152292">MSDGEVLPPGWEKRVSRSTGQTYYLNTYTKDSQWDAPTEAAKQPSSEKVQCSHLLVKHRDSRRPSSWKEENITRTRDEALELIKGFREKLDAESATFEELASVHSDCSSAKRGGDLGPFGRGAMQKPFEEAAFALRVGELIEELCARAVKLSPEIPWSDQIISFRCSRFSPRQERDILAAELLVMLTADKSRSRASTCSFTNRYAKLNDGRKSSAYKEDAYEGCLKEQYTPQLFAGRNIFLEVNHYKEVAFFQADLEQLGAHFEDFFSDKVNCVISDSQDAYEDWWRSHADPARIRRYQAAHDSFNYEQQQRSVPQVHPRPPPSVSSRTFGTRSALILSRLSKDEESRKPGREDERKRSDSKVLERARKNGVAVWPLAWVLKYLSELRLKHGLVNVGPCLRSDGKRRKLESPFIKFQDARGWSGPTLRELKKVPVLNLGNALGRGASVWCDIKDAARLKYPILYPGLDARLRTDSTSGKTDGAAVTPLSTKEPGGGLAAARGRIRRQFCDYCRINFTDYLKHVASSRHRSSAAATVAGTSGTVSGATAPTGLKSARVRRAFASAPTVSHFYERVCANSNNNCRPRRLSAAASTNHKDATDDQHGDNGGEFDGIDSISVVSCGMRLENSGRMGQQHSWAPNYCFRARATAASALPTEDVDSKHLRGRRVAVAHQNGGGVNGTAIDSGGPSTRSRKFSESGFEPGGGVPKRRKVEVSYQQTKNSAISIRLRSSDASCTNGYALTSDEEDDERTASPRRQRGDFKRCVKSPSGDEGENQGRHMRLRLSNAGGGCNWTVDHATGKKRRSEVESLLEENRSIMGLGLGESRAQTDHALKNGSSDVGRYTLAGSLSPNRSTGDVTKPLSVCVTDLLMSPTSSSVLAGARDGGGGTTTTTSFATVLEAKEDGLDKVETEDDDVCEVGSFSVDGLGYTFQSGIPHSPNFTQQQAWSDCIVDAGQPSATDNHRLWYSDLDTFPPGDDTEYVFPAYPHELHPDVLRSRIQRAARTVSFQETSAAEEDYGVDDEEAPSRPRRRLKGGTRKSPRCHASTVGMLLDEMSPVRAGRAVESLSAGRRIDDDSGGSSAESSFSSSPDKAKLAGFRRPPPAENGVQAFGHALVGQVEQVSNDDLDLVGVIAPSFGFNYCPVTGKFYEGSRKPDPQQYHQQRGRRGASRGGCKDDPSMRAAKVISVKQFLEEVSPTVAEEFREALRSLETAEDEPRVSEIDPNQATRLEQSLNKVLDAGTAPSTPCPKKRRTNRTGWPSQPRSRQKPPQQTHQHSQPSTSPTRQRSLRSSLPSSVRASRVTYAEAEEDEEEEEEEEEAEEEAEDNGDEGGGKENEDESGDEEESEEEEEEESSLPERKKVFPRRSRRKARQAYFLRHS</sequence>
<evidence type="ECO:0000256" key="6">
    <source>
        <dbReference type="SAM" id="MobiDB-lite"/>
    </source>
</evidence>
<evidence type="ECO:0000259" key="8">
    <source>
        <dbReference type="PROSITE" id="PS50198"/>
    </source>
</evidence>
<evidence type="ECO:0000313" key="10">
    <source>
        <dbReference type="Proteomes" id="UP000678499"/>
    </source>
</evidence>
<dbReference type="Gene3D" id="3.10.50.40">
    <property type="match status" value="1"/>
</dbReference>
<name>A0A7R9BP97_9CRUS</name>
<dbReference type="Pfam" id="PF00397">
    <property type="entry name" value="WW"/>
    <property type="match status" value="1"/>
</dbReference>
<feature type="compositionally biased region" description="Basic and acidic residues" evidence="6">
    <location>
        <begin position="341"/>
        <end position="363"/>
    </location>
</feature>
<keyword evidence="10" id="KW-1185">Reference proteome</keyword>
<evidence type="ECO:0000256" key="2">
    <source>
        <dbReference type="ARBA" id="ARBA00013194"/>
    </source>
</evidence>
<dbReference type="InterPro" id="IPR023058">
    <property type="entry name" value="PPIase_PpiC_CS"/>
</dbReference>
<feature type="compositionally biased region" description="Acidic residues" evidence="6">
    <location>
        <begin position="1306"/>
        <end position="1329"/>
    </location>
</feature>
<dbReference type="OrthoDB" id="2530521at2759"/>
<dbReference type="EMBL" id="OA883165">
    <property type="protein sequence ID" value="CAD7278144.1"/>
    <property type="molecule type" value="Genomic_DNA"/>
</dbReference>
<dbReference type="InterPro" id="IPR046357">
    <property type="entry name" value="PPIase_dom_sf"/>
</dbReference>
<dbReference type="CDD" id="cd00201">
    <property type="entry name" value="WW"/>
    <property type="match status" value="1"/>
</dbReference>
<dbReference type="Pfam" id="PF00639">
    <property type="entry name" value="Rotamase"/>
    <property type="match status" value="1"/>
</dbReference>
<feature type="region of interest" description="Disordered" evidence="6">
    <location>
        <begin position="475"/>
        <end position="497"/>
    </location>
</feature>
<protein>
    <recommendedName>
        <fullName evidence="2">peptidylprolyl isomerase</fullName>
        <ecNumber evidence="2">5.2.1.8</ecNumber>
    </recommendedName>
</protein>
<feature type="domain" description="PpiC" evidence="8">
    <location>
        <begin position="46"/>
        <end position="144"/>
    </location>
</feature>
<dbReference type="EC" id="5.2.1.8" evidence="2"/>
<gene>
    <name evidence="9" type="ORF">NMOB1V02_LOCUS5855</name>
</gene>